<evidence type="ECO:0000259" key="2">
    <source>
        <dbReference type="Pfam" id="PF03527"/>
    </source>
</evidence>
<feature type="region of interest" description="Disordered" evidence="1">
    <location>
        <begin position="112"/>
        <end position="133"/>
    </location>
</feature>
<accession>A0AAJ2R614</accession>
<proteinExistence type="predicted"/>
<dbReference type="Proteomes" id="UP001287445">
    <property type="component" value="Unassembled WGS sequence"/>
</dbReference>
<feature type="compositionally biased region" description="Low complexity" evidence="1">
    <location>
        <begin position="122"/>
        <end position="133"/>
    </location>
</feature>
<dbReference type="InterPro" id="IPR001826">
    <property type="entry name" value="RHS"/>
</dbReference>
<dbReference type="AlphaFoldDB" id="A0AAJ2R614"/>
<reference evidence="3" key="1">
    <citation type="submission" date="2023-11" db="EMBL/GenBank/DDBJ databases">
        <title>Identification and selenium tolerance of Delftia acidovorans R3-25.</title>
        <authorList>
            <person name="Zhang S."/>
            <person name="Liu Y."/>
            <person name="Guo Y."/>
        </authorList>
    </citation>
    <scope>NUCLEOTIDE SEQUENCE</scope>
    <source>
        <strain evidence="3">R3-25</strain>
    </source>
</reference>
<organism evidence="3 4">
    <name type="scientific">Delftia acidovorans</name>
    <name type="common">Pseudomonas acidovorans</name>
    <name type="synonym">Comamonas acidovorans</name>
    <dbReference type="NCBI Taxonomy" id="80866"/>
    <lineage>
        <taxon>Bacteria</taxon>
        <taxon>Pseudomonadati</taxon>
        <taxon>Pseudomonadota</taxon>
        <taxon>Betaproteobacteria</taxon>
        <taxon>Burkholderiales</taxon>
        <taxon>Comamonadaceae</taxon>
        <taxon>Delftia</taxon>
    </lineage>
</organism>
<name>A0AAJ2R614_DELAC</name>
<dbReference type="RefSeq" id="WP_319075814.1">
    <property type="nucleotide sequence ID" value="NZ_JAWWMZ010000011.1"/>
</dbReference>
<comment type="caution">
    <text evidence="3">The sequence shown here is derived from an EMBL/GenBank/DDBJ whole genome shotgun (WGS) entry which is preliminary data.</text>
</comment>
<feature type="domain" description="RHS protein conserved region" evidence="2">
    <location>
        <begin position="79"/>
        <end position="110"/>
    </location>
</feature>
<evidence type="ECO:0000256" key="1">
    <source>
        <dbReference type="SAM" id="MobiDB-lite"/>
    </source>
</evidence>
<protein>
    <submittedName>
        <fullName evidence="3">RHS domain-containing protein</fullName>
    </submittedName>
</protein>
<dbReference type="Pfam" id="PF03527">
    <property type="entry name" value="RHS"/>
    <property type="match status" value="1"/>
</dbReference>
<dbReference type="Gene3D" id="2.180.10.10">
    <property type="entry name" value="RHS repeat-associated core"/>
    <property type="match status" value="1"/>
</dbReference>
<sequence>MNLQLGYRRPSGTRPLLTNQALYAEDGIGSTVLGQYANQRSANSAAPAGQSDSTEIIYLPTASGPMPIAAEINGRLYAIHTDHLNTPRRLTNQQGQVAWQWLISGFGEVRPTTGNRGYGQTARRSAAPAMRRR</sequence>
<evidence type="ECO:0000313" key="3">
    <source>
        <dbReference type="EMBL" id="MDX4956364.1"/>
    </source>
</evidence>
<evidence type="ECO:0000313" key="4">
    <source>
        <dbReference type="Proteomes" id="UP001287445"/>
    </source>
</evidence>
<dbReference type="EMBL" id="JAWWMZ010000011">
    <property type="protein sequence ID" value="MDX4956364.1"/>
    <property type="molecule type" value="Genomic_DNA"/>
</dbReference>
<gene>
    <name evidence="3" type="ORF">SGN30_23360</name>
</gene>